<keyword evidence="8" id="KW-0342">GTP-binding</keyword>
<name>A0A9P4ICN3_9PEZI</name>
<dbReference type="Pfam" id="PF11987">
    <property type="entry name" value="IF-2"/>
    <property type="match status" value="1"/>
</dbReference>
<dbReference type="InterPro" id="IPR005225">
    <property type="entry name" value="Small_GTP-bd"/>
</dbReference>
<dbReference type="InterPro" id="IPR044145">
    <property type="entry name" value="IF2_II"/>
</dbReference>
<dbReference type="Pfam" id="PF00009">
    <property type="entry name" value="GTP_EFTU"/>
    <property type="match status" value="1"/>
</dbReference>
<keyword evidence="5" id="KW-0648">Protein biosynthesis</keyword>
<keyword evidence="14" id="KW-1185">Reference proteome</keyword>
<evidence type="ECO:0000256" key="6">
    <source>
        <dbReference type="ARBA" id="ARBA00022946"/>
    </source>
</evidence>
<feature type="domain" description="Tr-type G" evidence="12">
    <location>
        <begin position="112"/>
        <end position="280"/>
    </location>
</feature>
<comment type="subcellular location">
    <subcellularLocation>
        <location evidence="1">Mitochondrion</location>
    </subcellularLocation>
</comment>
<evidence type="ECO:0000256" key="10">
    <source>
        <dbReference type="ARBA" id="ARBA00044200"/>
    </source>
</evidence>
<dbReference type="NCBIfam" id="TIGR00231">
    <property type="entry name" value="small_GTP"/>
    <property type="match status" value="1"/>
</dbReference>
<dbReference type="Gene3D" id="2.40.30.10">
    <property type="entry name" value="Translation factors"/>
    <property type="match status" value="2"/>
</dbReference>
<evidence type="ECO:0000256" key="4">
    <source>
        <dbReference type="ARBA" id="ARBA00022741"/>
    </source>
</evidence>
<dbReference type="Pfam" id="PF04760">
    <property type="entry name" value="IF2_N"/>
    <property type="match status" value="1"/>
</dbReference>
<dbReference type="GO" id="GO:0005525">
    <property type="term" value="F:GTP binding"/>
    <property type="evidence" value="ECO:0007669"/>
    <property type="project" value="UniProtKB-KW"/>
</dbReference>
<evidence type="ECO:0000256" key="3">
    <source>
        <dbReference type="ARBA" id="ARBA00022540"/>
    </source>
</evidence>
<evidence type="ECO:0000313" key="13">
    <source>
        <dbReference type="EMBL" id="KAF2096923.1"/>
    </source>
</evidence>
<evidence type="ECO:0000256" key="1">
    <source>
        <dbReference type="ARBA" id="ARBA00004173"/>
    </source>
</evidence>
<feature type="compositionally biased region" description="Basic and acidic residues" evidence="11">
    <location>
        <begin position="7"/>
        <end position="30"/>
    </location>
</feature>
<dbReference type="EMBL" id="ML978129">
    <property type="protein sequence ID" value="KAF2096923.1"/>
    <property type="molecule type" value="Genomic_DNA"/>
</dbReference>
<organism evidence="13 14">
    <name type="scientific">Rhizodiscina lignyota</name>
    <dbReference type="NCBI Taxonomy" id="1504668"/>
    <lineage>
        <taxon>Eukaryota</taxon>
        <taxon>Fungi</taxon>
        <taxon>Dikarya</taxon>
        <taxon>Ascomycota</taxon>
        <taxon>Pezizomycotina</taxon>
        <taxon>Dothideomycetes</taxon>
        <taxon>Pleosporomycetidae</taxon>
        <taxon>Aulographales</taxon>
        <taxon>Rhizodiscinaceae</taxon>
        <taxon>Rhizodiscina</taxon>
    </lineage>
</organism>
<dbReference type="InterPro" id="IPR036925">
    <property type="entry name" value="TIF_IF2_dom3_sf"/>
</dbReference>
<dbReference type="CDD" id="cd01887">
    <property type="entry name" value="IF2_eIF5B"/>
    <property type="match status" value="1"/>
</dbReference>
<dbReference type="PANTHER" id="PTHR43381">
    <property type="entry name" value="TRANSLATION INITIATION FACTOR IF-2-RELATED"/>
    <property type="match status" value="1"/>
</dbReference>
<proteinExistence type="inferred from homology"/>
<gene>
    <name evidence="13" type="ORF">NA57DRAFT_42498</name>
</gene>
<dbReference type="SUPFAM" id="SSF50447">
    <property type="entry name" value="Translation proteins"/>
    <property type="match status" value="2"/>
</dbReference>
<dbReference type="OrthoDB" id="361630at2759"/>
<dbReference type="FunFam" id="2.40.30.10:FF:000008">
    <property type="entry name" value="Translation initiation factor IF-2"/>
    <property type="match status" value="1"/>
</dbReference>
<dbReference type="InterPro" id="IPR015760">
    <property type="entry name" value="TIF_IF2"/>
</dbReference>
<evidence type="ECO:0000256" key="8">
    <source>
        <dbReference type="ARBA" id="ARBA00023134"/>
    </source>
</evidence>
<dbReference type="PROSITE" id="PS51722">
    <property type="entry name" value="G_TR_2"/>
    <property type="match status" value="1"/>
</dbReference>
<comment type="function">
    <text evidence="9">One of the essential components for the initiation of protein synthesis. Protects formylmethionyl-tRNA from spontaneous hydrolysis and promotes its binding to the 30S ribosomal subunits. Also involved in the hydrolysis of GTP during the formation of the 70S ribosomal complex.</text>
</comment>
<dbReference type="CDD" id="cd03702">
    <property type="entry name" value="IF2_mtIF2_II"/>
    <property type="match status" value="1"/>
</dbReference>
<evidence type="ECO:0000256" key="11">
    <source>
        <dbReference type="SAM" id="MobiDB-lite"/>
    </source>
</evidence>
<dbReference type="InterPro" id="IPR000178">
    <property type="entry name" value="TF_IF2_bacterial-like"/>
</dbReference>
<protein>
    <recommendedName>
        <fullName evidence="10">Translation initiation factor IF-2, mitochondrial</fullName>
    </recommendedName>
</protein>
<feature type="compositionally biased region" description="Basic and acidic residues" evidence="11">
    <location>
        <begin position="388"/>
        <end position="414"/>
    </location>
</feature>
<dbReference type="PANTHER" id="PTHR43381:SF20">
    <property type="entry name" value="TRANSLATION INITIATION FACTOR IF-2, MITOCHONDRIAL"/>
    <property type="match status" value="1"/>
</dbReference>
<feature type="region of interest" description="Disordered" evidence="11">
    <location>
        <begin position="1"/>
        <end position="33"/>
    </location>
</feature>
<dbReference type="InterPro" id="IPR053905">
    <property type="entry name" value="EF-G-like_DII"/>
</dbReference>
<dbReference type="PROSITE" id="PS01176">
    <property type="entry name" value="IF2"/>
    <property type="match status" value="1"/>
</dbReference>
<dbReference type="GO" id="GO:0005739">
    <property type="term" value="C:mitochondrion"/>
    <property type="evidence" value="ECO:0007669"/>
    <property type="project" value="UniProtKB-SubCell"/>
</dbReference>
<dbReference type="Proteomes" id="UP000799772">
    <property type="component" value="Unassembled WGS sequence"/>
</dbReference>
<dbReference type="SUPFAM" id="SSF52156">
    <property type="entry name" value="Initiation factor IF2/eIF5b, domain 3"/>
    <property type="match status" value="1"/>
</dbReference>
<dbReference type="GO" id="GO:0003743">
    <property type="term" value="F:translation initiation factor activity"/>
    <property type="evidence" value="ECO:0007669"/>
    <property type="project" value="UniProtKB-KW"/>
</dbReference>
<dbReference type="Gene3D" id="3.40.50.300">
    <property type="entry name" value="P-loop containing nucleotide triphosphate hydrolases"/>
    <property type="match status" value="1"/>
</dbReference>
<dbReference type="HAMAP" id="MF_00100_B">
    <property type="entry name" value="IF_2_B"/>
    <property type="match status" value="1"/>
</dbReference>
<dbReference type="InterPro" id="IPR006847">
    <property type="entry name" value="IF2_N"/>
</dbReference>
<evidence type="ECO:0000256" key="9">
    <source>
        <dbReference type="ARBA" id="ARBA00025162"/>
    </source>
</evidence>
<feature type="region of interest" description="Disordered" evidence="11">
    <location>
        <begin position="388"/>
        <end position="437"/>
    </location>
</feature>
<evidence type="ECO:0000313" key="14">
    <source>
        <dbReference type="Proteomes" id="UP000799772"/>
    </source>
</evidence>
<comment type="caution">
    <text evidence="13">The sequence shown here is derived from an EMBL/GenBank/DDBJ whole genome shotgun (WGS) entry which is preliminary data.</text>
</comment>
<dbReference type="Gene3D" id="3.40.50.10050">
    <property type="entry name" value="Translation initiation factor IF- 2, domain 3"/>
    <property type="match status" value="1"/>
</dbReference>
<evidence type="ECO:0000256" key="7">
    <source>
        <dbReference type="ARBA" id="ARBA00023128"/>
    </source>
</evidence>
<reference evidence="13" key="1">
    <citation type="journal article" date="2020" name="Stud. Mycol.">
        <title>101 Dothideomycetes genomes: a test case for predicting lifestyles and emergence of pathogens.</title>
        <authorList>
            <person name="Haridas S."/>
            <person name="Albert R."/>
            <person name="Binder M."/>
            <person name="Bloem J."/>
            <person name="Labutti K."/>
            <person name="Salamov A."/>
            <person name="Andreopoulos B."/>
            <person name="Baker S."/>
            <person name="Barry K."/>
            <person name="Bills G."/>
            <person name="Bluhm B."/>
            <person name="Cannon C."/>
            <person name="Castanera R."/>
            <person name="Culley D."/>
            <person name="Daum C."/>
            <person name="Ezra D."/>
            <person name="Gonzalez J."/>
            <person name="Henrissat B."/>
            <person name="Kuo A."/>
            <person name="Liang C."/>
            <person name="Lipzen A."/>
            <person name="Lutzoni F."/>
            <person name="Magnuson J."/>
            <person name="Mondo S."/>
            <person name="Nolan M."/>
            <person name="Ohm R."/>
            <person name="Pangilinan J."/>
            <person name="Park H.-J."/>
            <person name="Ramirez L."/>
            <person name="Alfaro M."/>
            <person name="Sun H."/>
            <person name="Tritt A."/>
            <person name="Yoshinaga Y."/>
            <person name="Zwiers L.-H."/>
            <person name="Turgeon B."/>
            <person name="Goodwin S."/>
            <person name="Spatafora J."/>
            <person name="Crous P."/>
            <person name="Grigoriev I."/>
        </authorList>
    </citation>
    <scope>NUCLEOTIDE SEQUENCE</scope>
    <source>
        <strain evidence="13">CBS 133067</strain>
    </source>
</reference>
<dbReference type="AlphaFoldDB" id="A0A9P4ICN3"/>
<dbReference type="InterPro" id="IPR027417">
    <property type="entry name" value="P-loop_NTPase"/>
</dbReference>
<sequence>MALSNAGREERRRQKDMRRQERSEVQKDQPRPINIPEFISVGQLATALNVPSRNFDRKLKQLGFGELSHDHVLNSENAGLIAMEFNFEPVVESADDDLRAAPLPEDMSVFPQRPPVVTIMGHVDHGKTTLLDFLRKSSVAANEHGGITQHIGAFNVLLESGKSITFLDTPGHAAFLSMRQRGANVTDIVILVVAADDSVMPQTLEAIKHAKTADVPMIVAINKMDKADAAPERVKSDLARHGVEIEDIGGDTQAVYVSGKTGLGMEELEEAVVTLSEILDHRADPSSSVEGWILESSTKSNGRVATVLVRSGTLRPGDIIVAGATWARVRTLKNEAGALVEEVGPGMPAEVDGWRDQPVAGDELLQAPTEQKATEVVDLRLTKQEQLKMAEDTEAINEARRREQEKREKEERAAKGQATDQEATQSPEDKAEVQSSGPEKVYLVIKGDVSGSVEAVLNTVASLGNSEVQPEILRSGVGPISQNDIDLAAVAQGYVIAFNTTAEPGVRPLAESKSVGIIEQNIIYRLADAVKSILSDKLAPTVHQKVTGEAEVLQSFSINDQKRHFIKIAGCKVKNGMISTGKKVRVLRGKDVIYNGSLTSLKNKKKDVTEMRKDSDCGLAFEDWEDFRVGDQVQCYEEWTEKRSL</sequence>
<keyword evidence="4" id="KW-0547">Nucleotide-binding</keyword>
<dbReference type="SUPFAM" id="SSF52540">
    <property type="entry name" value="P-loop containing nucleoside triphosphate hydrolases"/>
    <property type="match status" value="1"/>
</dbReference>
<keyword evidence="3 13" id="KW-0396">Initiation factor</keyword>
<comment type="similarity">
    <text evidence="2">Belongs to the TRAFAC class translation factor GTPase superfamily. Classic translation factor GTPase family. IF-2 subfamily.</text>
</comment>
<evidence type="ECO:0000256" key="5">
    <source>
        <dbReference type="ARBA" id="ARBA00022917"/>
    </source>
</evidence>
<dbReference type="InterPro" id="IPR009000">
    <property type="entry name" value="Transl_B-barrel_sf"/>
</dbReference>
<dbReference type="FunFam" id="3.40.50.300:FF:000019">
    <property type="entry name" value="Translation initiation factor IF-2"/>
    <property type="match status" value="1"/>
</dbReference>
<keyword evidence="6" id="KW-0809">Transit peptide</keyword>
<dbReference type="InterPro" id="IPR023115">
    <property type="entry name" value="TIF_IF2_dom3"/>
</dbReference>
<dbReference type="InterPro" id="IPR000795">
    <property type="entry name" value="T_Tr_GTP-bd_dom"/>
</dbReference>
<keyword evidence="7" id="KW-0496">Mitochondrion</keyword>
<dbReference type="GO" id="GO:0003924">
    <property type="term" value="F:GTPase activity"/>
    <property type="evidence" value="ECO:0007669"/>
    <property type="project" value="InterPro"/>
</dbReference>
<dbReference type="FunFam" id="3.40.50.10050:FF:000001">
    <property type="entry name" value="Translation initiation factor IF-2"/>
    <property type="match status" value="1"/>
</dbReference>
<accession>A0A9P4ICN3</accession>
<dbReference type="CDD" id="cd03692">
    <property type="entry name" value="mtIF2_IVc"/>
    <property type="match status" value="1"/>
</dbReference>
<dbReference type="Pfam" id="PF22042">
    <property type="entry name" value="EF-G_D2"/>
    <property type="match status" value="1"/>
</dbReference>
<evidence type="ECO:0000256" key="2">
    <source>
        <dbReference type="ARBA" id="ARBA00007733"/>
    </source>
</evidence>
<evidence type="ECO:0000259" key="12">
    <source>
        <dbReference type="PROSITE" id="PS51722"/>
    </source>
</evidence>